<dbReference type="GO" id="GO:0006935">
    <property type="term" value="P:chemotaxis"/>
    <property type="evidence" value="ECO:0007669"/>
    <property type="project" value="InterPro"/>
</dbReference>
<dbReference type="PANTHER" id="PTHR43531:SF14">
    <property type="entry name" value="METHYL-ACCEPTING CHEMOTAXIS PROTEIN I-RELATED"/>
    <property type="match status" value="1"/>
</dbReference>
<evidence type="ECO:0000256" key="4">
    <source>
        <dbReference type="SAM" id="MobiDB-lite"/>
    </source>
</evidence>
<dbReference type="Pfam" id="PF00015">
    <property type="entry name" value="MCPsignal"/>
    <property type="match status" value="1"/>
</dbReference>
<dbReference type="GO" id="GO:0007165">
    <property type="term" value="P:signal transduction"/>
    <property type="evidence" value="ECO:0007669"/>
    <property type="project" value="UniProtKB-KW"/>
</dbReference>
<accession>B7X0Q3</accession>
<protein>
    <submittedName>
        <fullName evidence="6">Methyl-accepting chemotaxis sensory transducer</fullName>
    </submittedName>
</protein>
<dbReference type="GO" id="GO:0004888">
    <property type="term" value="F:transmembrane signaling receptor activity"/>
    <property type="evidence" value="ECO:0007669"/>
    <property type="project" value="InterPro"/>
</dbReference>
<sequence length="240" mass="24550">MIVVRNNAQGVASASAQIAAGNHDLSDRPEEQAGALEETAASMEQLSSTVKQNADNARQANQVAVSASAVVAQGGEAVAEVGSINESSRRMADIIDGIAFQANILALSAVVEAARAGEQGRGFAVVASEVRALAGRSAEAAKEIKALITSSVEHVEHDTHLVDKVGSTMTEVVAAIRCVTDIMGEISAAGPEQSSGVSQIGEGVTQMDQTTRQNAALVEEKAAAAGSLSNQVQSLPYSIV</sequence>
<dbReference type="eggNOG" id="COG0840">
    <property type="taxonomic scope" value="Bacteria"/>
</dbReference>
<dbReference type="PRINTS" id="PR00260">
    <property type="entry name" value="CHEMTRNSDUCR"/>
</dbReference>
<evidence type="ECO:0000256" key="2">
    <source>
        <dbReference type="ARBA" id="ARBA00029447"/>
    </source>
</evidence>
<dbReference type="PROSITE" id="PS50111">
    <property type="entry name" value="CHEMOTAXIS_TRANSDUC_2"/>
    <property type="match status" value="1"/>
</dbReference>
<dbReference type="EMBL" id="AAUJ02000001">
    <property type="protein sequence ID" value="EED68234.1"/>
    <property type="molecule type" value="Genomic_DNA"/>
</dbReference>
<dbReference type="AlphaFoldDB" id="B7X0Q3"/>
<dbReference type="SMART" id="SM00283">
    <property type="entry name" value="MA"/>
    <property type="match status" value="1"/>
</dbReference>
<keyword evidence="1" id="KW-0488">Methylation</keyword>
<evidence type="ECO:0000313" key="6">
    <source>
        <dbReference type="EMBL" id="EED68234.1"/>
    </source>
</evidence>
<dbReference type="GO" id="GO:0005886">
    <property type="term" value="C:plasma membrane"/>
    <property type="evidence" value="ECO:0007669"/>
    <property type="project" value="TreeGrafter"/>
</dbReference>
<gene>
    <name evidence="6" type="ORF">CtesDRAFT_PD3181</name>
</gene>
<reference evidence="6 7" key="1">
    <citation type="journal article" date="2004" name="Appl. Environ. Microbiol.">
        <title>Mineralization of individual congeners of linear alkylbenzenesulfonate by defined pairs of heterotrophic bacteria.</title>
        <authorList>
            <person name="Schleheck D."/>
            <person name="Knepper T.P."/>
            <person name="Fischer K."/>
            <person name="Cook A.M."/>
        </authorList>
    </citation>
    <scope>NUCLEOTIDE SEQUENCE [LARGE SCALE GENOMIC DNA]</scope>
    <source>
        <strain evidence="7">DSM 14576 / KF-1</strain>
    </source>
</reference>
<dbReference type="Proteomes" id="UP000003039">
    <property type="component" value="Unassembled WGS sequence"/>
</dbReference>
<dbReference type="Gene3D" id="1.10.287.950">
    <property type="entry name" value="Methyl-accepting chemotaxis protein"/>
    <property type="match status" value="1"/>
</dbReference>
<dbReference type="InterPro" id="IPR004090">
    <property type="entry name" value="Chemotax_Me-accpt_rcpt"/>
</dbReference>
<evidence type="ECO:0000256" key="1">
    <source>
        <dbReference type="ARBA" id="ARBA00022481"/>
    </source>
</evidence>
<dbReference type="PANTHER" id="PTHR43531">
    <property type="entry name" value="PROTEIN ICFG"/>
    <property type="match status" value="1"/>
</dbReference>
<evidence type="ECO:0000313" key="7">
    <source>
        <dbReference type="Proteomes" id="UP000003039"/>
    </source>
</evidence>
<keyword evidence="3" id="KW-0807">Transducer</keyword>
<dbReference type="InterPro" id="IPR051310">
    <property type="entry name" value="MCP_chemotaxis"/>
</dbReference>
<comment type="similarity">
    <text evidence="2">Belongs to the methyl-accepting chemotaxis (MCP) protein family.</text>
</comment>
<dbReference type="InterPro" id="IPR004089">
    <property type="entry name" value="MCPsignal_dom"/>
</dbReference>
<name>B7X0Q3_COMTK</name>
<proteinExistence type="inferred from homology"/>
<comment type="caution">
    <text evidence="6">The sequence shown here is derived from an EMBL/GenBank/DDBJ whole genome shotgun (WGS) entry which is preliminary data.</text>
</comment>
<feature type="region of interest" description="Disordered" evidence="4">
    <location>
        <begin position="15"/>
        <end position="34"/>
    </location>
</feature>
<organism evidence="6 7">
    <name type="scientific">Comamonas testosteroni (strain DSM 14576 / KF-1)</name>
    <name type="common">Pseudomonas testosteroni</name>
    <dbReference type="NCBI Taxonomy" id="399795"/>
    <lineage>
        <taxon>Bacteria</taxon>
        <taxon>Pseudomonadati</taxon>
        <taxon>Pseudomonadota</taxon>
        <taxon>Betaproteobacteria</taxon>
        <taxon>Burkholderiales</taxon>
        <taxon>Comamonadaceae</taxon>
        <taxon>Comamonas</taxon>
    </lineage>
</organism>
<feature type="domain" description="Methyl-accepting transducer" evidence="5">
    <location>
        <begin position="7"/>
        <end position="229"/>
    </location>
</feature>
<evidence type="ECO:0000256" key="3">
    <source>
        <dbReference type="PROSITE-ProRule" id="PRU00284"/>
    </source>
</evidence>
<evidence type="ECO:0000259" key="5">
    <source>
        <dbReference type="PROSITE" id="PS50111"/>
    </source>
</evidence>
<dbReference type="SUPFAM" id="SSF58104">
    <property type="entry name" value="Methyl-accepting chemotaxis protein (MCP) signaling domain"/>
    <property type="match status" value="1"/>
</dbReference>